<dbReference type="GO" id="GO:0005840">
    <property type="term" value="C:ribosome"/>
    <property type="evidence" value="ECO:0007669"/>
    <property type="project" value="UniProtKB-KW"/>
</dbReference>
<dbReference type="Pfam" id="PF17136">
    <property type="entry name" value="ribosomal_L24"/>
    <property type="match status" value="1"/>
</dbReference>
<dbReference type="Pfam" id="PF00467">
    <property type="entry name" value="KOW"/>
    <property type="match status" value="1"/>
</dbReference>
<name>A0ABW4BN43_9LACO</name>
<keyword evidence="5" id="KW-0699">rRNA-binding</keyword>
<evidence type="ECO:0000256" key="7">
    <source>
        <dbReference type="SAM" id="MobiDB-lite"/>
    </source>
</evidence>
<dbReference type="InterPro" id="IPR005824">
    <property type="entry name" value="KOW"/>
</dbReference>
<evidence type="ECO:0000256" key="1">
    <source>
        <dbReference type="ARBA" id="ARBA00010618"/>
    </source>
</evidence>
<evidence type="ECO:0000259" key="8">
    <source>
        <dbReference type="SMART" id="SM00739"/>
    </source>
</evidence>
<dbReference type="PROSITE" id="PS01108">
    <property type="entry name" value="RIBOSOMAL_L24"/>
    <property type="match status" value="1"/>
</dbReference>
<keyword evidence="2 5" id="KW-0689">Ribosomal protein</keyword>
<comment type="subunit">
    <text evidence="5">Part of the 50S ribosomal subunit.</text>
</comment>
<evidence type="ECO:0000313" key="9">
    <source>
        <dbReference type="EMBL" id="MFD1411659.1"/>
    </source>
</evidence>
<comment type="similarity">
    <text evidence="1 5 6">Belongs to the universal ribosomal protein uL24 family.</text>
</comment>
<dbReference type="SMART" id="SM00739">
    <property type="entry name" value="KOW"/>
    <property type="match status" value="1"/>
</dbReference>
<proteinExistence type="inferred from homology"/>
<evidence type="ECO:0000256" key="3">
    <source>
        <dbReference type="ARBA" id="ARBA00023274"/>
    </source>
</evidence>
<accession>A0ABW4BN43</accession>
<dbReference type="NCBIfam" id="TIGR01079">
    <property type="entry name" value="rplX_bact"/>
    <property type="match status" value="1"/>
</dbReference>
<evidence type="ECO:0000313" key="10">
    <source>
        <dbReference type="Proteomes" id="UP001597191"/>
    </source>
</evidence>
<evidence type="ECO:0000256" key="6">
    <source>
        <dbReference type="RuleBase" id="RU003477"/>
    </source>
</evidence>
<reference evidence="10" key="1">
    <citation type="journal article" date="2019" name="Int. J. Syst. Evol. Microbiol.">
        <title>The Global Catalogue of Microorganisms (GCM) 10K type strain sequencing project: providing services to taxonomists for standard genome sequencing and annotation.</title>
        <authorList>
            <consortium name="The Broad Institute Genomics Platform"/>
            <consortium name="The Broad Institute Genome Sequencing Center for Infectious Disease"/>
            <person name="Wu L."/>
            <person name="Ma J."/>
        </authorList>
    </citation>
    <scope>NUCLEOTIDE SEQUENCE [LARGE SCALE GENOMIC DNA]</scope>
    <source>
        <strain evidence="10">CCM 8937</strain>
    </source>
</reference>
<dbReference type="InterPro" id="IPR014722">
    <property type="entry name" value="Rib_uL2_dom2"/>
</dbReference>
<evidence type="ECO:0000256" key="5">
    <source>
        <dbReference type="HAMAP-Rule" id="MF_01326"/>
    </source>
</evidence>
<comment type="function">
    <text evidence="5">One of the proteins that surrounds the polypeptide exit tunnel on the outside of the subunit.</text>
</comment>
<keyword evidence="3 5" id="KW-0687">Ribonucleoprotein</keyword>
<dbReference type="InterPro" id="IPR003256">
    <property type="entry name" value="Ribosomal_uL24"/>
</dbReference>
<feature type="domain" description="KOW" evidence="8">
    <location>
        <begin position="2"/>
        <end position="29"/>
    </location>
</feature>
<dbReference type="InterPro" id="IPR057264">
    <property type="entry name" value="Ribosomal_uL24_C"/>
</dbReference>
<dbReference type="SUPFAM" id="SSF50104">
    <property type="entry name" value="Translation proteins SH3-like domain"/>
    <property type="match status" value="1"/>
</dbReference>
<comment type="function">
    <text evidence="5">One of two assembly initiator proteins, it binds directly to the 5'-end of the 23S rRNA, where it nucleates assembly of the 50S subunit.</text>
</comment>
<dbReference type="Proteomes" id="UP001597191">
    <property type="component" value="Unassembled WGS sequence"/>
</dbReference>
<dbReference type="InterPro" id="IPR041988">
    <property type="entry name" value="Ribosomal_uL24_KOW"/>
</dbReference>
<dbReference type="InterPro" id="IPR008991">
    <property type="entry name" value="Translation_prot_SH3-like_sf"/>
</dbReference>
<gene>
    <name evidence="5 9" type="primary">rplX</name>
    <name evidence="9" type="ORF">ACFQ4R_08690</name>
</gene>
<protein>
    <recommendedName>
        <fullName evidence="4 5">Large ribosomal subunit protein uL24</fullName>
    </recommendedName>
</protein>
<organism evidence="9 10">
    <name type="scientific">Lapidilactobacillus gannanensis</name>
    <dbReference type="NCBI Taxonomy" id="2486002"/>
    <lineage>
        <taxon>Bacteria</taxon>
        <taxon>Bacillati</taxon>
        <taxon>Bacillota</taxon>
        <taxon>Bacilli</taxon>
        <taxon>Lactobacillales</taxon>
        <taxon>Lactobacillaceae</taxon>
        <taxon>Lapidilactobacillus</taxon>
    </lineage>
</organism>
<evidence type="ECO:0000256" key="4">
    <source>
        <dbReference type="ARBA" id="ARBA00035206"/>
    </source>
</evidence>
<dbReference type="EMBL" id="JBHTOH010000084">
    <property type="protein sequence ID" value="MFD1411659.1"/>
    <property type="molecule type" value="Genomic_DNA"/>
</dbReference>
<dbReference type="HAMAP" id="MF_01326_B">
    <property type="entry name" value="Ribosomal_uL24_B"/>
    <property type="match status" value="1"/>
</dbReference>
<dbReference type="InterPro" id="IPR005825">
    <property type="entry name" value="Ribosomal_uL24_CS"/>
</dbReference>
<keyword evidence="10" id="KW-1185">Reference proteome</keyword>
<sequence length="103" mass="11149">MHVKTGDKVKVISGKDKGKEGSVIKILSKQNRVVVEGVNMVKKHNKPSNTDPQGGIKDQEAPIDVSNVMLIDPSTNEPTRVGHKIVDGKKVRIAKKSGAQIDK</sequence>
<dbReference type="RefSeq" id="WP_125650498.1">
    <property type="nucleotide sequence ID" value="NZ_JBHTOH010000084.1"/>
</dbReference>
<dbReference type="PANTHER" id="PTHR12903">
    <property type="entry name" value="MITOCHONDRIAL RIBOSOMAL PROTEIN L24"/>
    <property type="match status" value="1"/>
</dbReference>
<comment type="caution">
    <text evidence="9">The sequence shown here is derived from an EMBL/GenBank/DDBJ whole genome shotgun (WGS) entry which is preliminary data.</text>
</comment>
<evidence type="ECO:0000256" key="2">
    <source>
        <dbReference type="ARBA" id="ARBA00022980"/>
    </source>
</evidence>
<keyword evidence="5" id="KW-0694">RNA-binding</keyword>
<feature type="region of interest" description="Disordered" evidence="7">
    <location>
        <begin position="39"/>
        <end position="59"/>
    </location>
</feature>
<dbReference type="Gene3D" id="2.30.30.30">
    <property type="match status" value="1"/>
</dbReference>
<dbReference type="CDD" id="cd06089">
    <property type="entry name" value="KOW_RPL26"/>
    <property type="match status" value="1"/>
</dbReference>